<dbReference type="GO" id="GO:0008270">
    <property type="term" value="F:zinc ion binding"/>
    <property type="evidence" value="ECO:0007669"/>
    <property type="project" value="UniProtKB-KW"/>
</dbReference>
<gene>
    <name evidence="5" type="ORF">KFL_012970010</name>
</gene>
<evidence type="ECO:0000313" key="6">
    <source>
        <dbReference type="Proteomes" id="UP000054558"/>
    </source>
</evidence>
<feature type="domain" description="PHD-type" evidence="4">
    <location>
        <begin position="143"/>
        <end position="178"/>
    </location>
</feature>
<dbReference type="Gene3D" id="2.30.30.1150">
    <property type="match status" value="1"/>
</dbReference>
<evidence type="ECO:0000256" key="1">
    <source>
        <dbReference type="ARBA" id="ARBA00022723"/>
    </source>
</evidence>
<dbReference type="AlphaFoldDB" id="A0A1Y1IWI5"/>
<name>A0A1Y1IWI5_KLENI</name>
<keyword evidence="1" id="KW-0479">Metal-binding</keyword>
<dbReference type="STRING" id="105231.A0A1Y1IWI5"/>
<protein>
    <recommendedName>
        <fullName evidence="4">PHD-type domain-containing protein</fullName>
    </recommendedName>
</protein>
<dbReference type="OrthoDB" id="1428361at2759"/>
<reference evidence="5 6" key="1">
    <citation type="journal article" date="2014" name="Nat. Commun.">
        <title>Klebsormidium flaccidum genome reveals primary factors for plant terrestrial adaptation.</title>
        <authorList>
            <person name="Hori K."/>
            <person name="Maruyama F."/>
            <person name="Fujisawa T."/>
            <person name="Togashi T."/>
            <person name="Yamamoto N."/>
            <person name="Seo M."/>
            <person name="Sato S."/>
            <person name="Yamada T."/>
            <person name="Mori H."/>
            <person name="Tajima N."/>
            <person name="Moriyama T."/>
            <person name="Ikeuchi M."/>
            <person name="Watanabe M."/>
            <person name="Wada H."/>
            <person name="Kobayashi K."/>
            <person name="Saito M."/>
            <person name="Masuda T."/>
            <person name="Sasaki-Sekimoto Y."/>
            <person name="Mashiguchi K."/>
            <person name="Awai K."/>
            <person name="Shimojima M."/>
            <person name="Masuda S."/>
            <person name="Iwai M."/>
            <person name="Nobusawa T."/>
            <person name="Narise T."/>
            <person name="Kondo S."/>
            <person name="Saito H."/>
            <person name="Sato R."/>
            <person name="Murakawa M."/>
            <person name="Ihara Y."/>
            <person name="Oshima-Yamada Y."/>
            <person name="Ohtaka K."/>
            <person name="Satoh M."/>
            <person name="Sonobe K."/>
            <person name="Ishii M."/>
            <person name="Ohtani R."/>
            <person name="Kanamori-Sato M."/>
            <person name="Honoki R."/>
            <person name="Miyazaki D."/>
            <person name="Mochizuki H."/>
            <person name="Umetsu J."/>
            <person name="Higashi K."/>
            <person name="Shibata D."/>
            <person name="Kamiya Y."/>
            <person name="Sato N."/>
            <person name="Nakamura Y."/>
            <person name="Tabata S."/>
            <person name="Ida S."/>
            <person name="Kurokawa K."/>
            <person name="Ohta H."/>
        </authorList>
    </citation>
    <scope>NUCLEOTIDE SEQUENCE [LARGE SCALE GENOMIC DNA]</scope>
    <source>
        <strain evidence="5 6">NIES-2285</strain>
    </source>
</reference>
<proteinExistence type="predicted"/>
<evidence type="ECO:0000256" key="2">
    <source>
        <dbReference type="ARBA" id="ARBA00022771"/>
    </source>
</evidence>
<dbReference type="EMBL" id="DF238246">
    <property type="protein sequence ID" value="GAQ93097.1"/>
    <property type="molecule type" value="Genomic_DNA"/>
</dbReference>
<evidence type="ECO:0000259" key="4">
    <source>
        <dbReference type="Pfam" id="PF00628"/>
    </source>
</evidence>
<dbReference type="Pfam" id="PF00628">
    <property type="entry name" value="PHD"/>
    <property type="match status" value="1"/>
</dbReference>
<evidence type="ECO:0000313" key="5">
    <source>
        <dbReference type="EMBL" id="GAQ93097.1"/>
    </source>
</evidence>
<keyword evidence="2" id="KW-0863">Zinc-finger</keyword>
<dbReference type="InterPro" id="IPR011011">
    <property type="entry name" value="Znf_FYVE_PHD"/>
</dbReference>
<keyword evidence="6" id="KW-1185">Reference proteome</keyword>
<sequence>MVERIVQIVKKAMRKNGLLFRQQAALGPFSPVDCHGVPDEPTGVPEDYSPYYRLFGQHPIVWSKIRDIFQEPIDLDDPILCAKFLHDRAELFQKIVPMAFDKLTIAKHRDILRYAHTRSGDSKPKLRQYEDPVFTEANRDQACQVCHKTIGAAKMLLCDNCDEGWHMHCLIPPVKRMPKGT</sequence>
<evidence type="ECO:0000256" key="3">
    <source>
        <dbReference type="ARBA" id="ARBA00022833"/>
    </source>
</evidence>
<keyword evidence="3" id="KW-0862">Zinc</keyword>
<accession>A0A1Y1IWI5</accession>
<dbReference type="SUPFAM" id="SSF57903">
    <property type="entry name" value="FYVE/PHD zinc finger"/>
    <property type="match status" value="1"/>
</dbReference>
<dbReference type="Proteomes" id="UP000054558">
    <property type="component" value="Unassembled WGS sequence"/>
</dbReference>
<dbReference type="InterPro" id="IPR019787">
    <property type="entry name" value="Znf_PHD-finger"/>
</dbReference>
<organism evidence="5 6">
    <name type="scientific">Klebsormidium nitens</name>
    <name type="common">Green alga</name>
    <name type="synonym">Ulothrix nitens</name>
    <dbReference type="NCBI Taxonomy" id="105231"/>
    <lineage>
        <taxon>Eukaryota</taxon>
        <taxon>Viridiplantae</taxon>
        <taxon>Streptophyta</taxon>
        <taxon>Klebsormidiophyceae</taxon>
        <taxon>Klebsormidiales</taxon>
        <taxon>Klebsormidiaceae</taxon>
        <taxon>Klebsormidium</taxon>
    </lineage>
</organism>